<dbReference type="SUPFAM" id="SSF81665">
    <property type="entry name" value="Calcium ATPase, transmembrane domain M"/>
    <property type="match status" value="1"/>
</dbReference>
<evidence type="ECO:0000256" key="5">
    <source>
        <dbReference type="ARBA" id="ARBA00022840"/>
    </source>
</evidence>
<feature type="domain" description="P-type ATPase A" evidence="12">
    <location>
        <begin position="529"/>
        <end position="596"/>
    </location>
</feature>
<feature type="transmembrane region" description="Helical" evidence="11">
    <location>
        <begin position="410"/>
        <end position="430"/>
    </location>
</feature>
<feature type="compositionally biased region" description="Gly residues" evidence="10">
    <location>
        <begin position="495"/>
        <end position="519"/>
    </location>
</feature>
<feature type="compositionally biased region" description="Gly residues" evidence="10">
    <location>
        <begin position="1851"/>
        <end position="1861"/>
    </location>
</feature>
<dbReference type="InterPro" id="IPR036412">
    <property type="entry name" value="HAD-like_sf"/>
</dbReference>
<feature type="region of interest" description="Disordered" evidence="10">
    <location>
        <begin position="1151"/>
        <end position="1170"/>
    </location>
</feature>
<feature type="transmembrane region" description="Helical" evidence="11">
    <location>
        <begin position="1791"/>
        <end position="1823"/>
    </location>
</feature>
<feature type="transmembrane region" description="Helical" evidence="11">
    <location>
        <begin position="1709"/>
        <end position="1728"/>
    </location>
</feature>
<evidence type="ECO:0000313" key="14">
    <source>
        <dbReference type="EMBL" id="CEM44615.1"/>
    </source>
</evidence>
<evidence type="ECO:0000256" key="11">
    <source>
        <dbReference type="SAM" id="Phobius"/>
    </source>
</evidence>
<dbReference type="InterPro" id="IPR059000">
    <property type="entry name" value="ATPase_P-type_domA"/>
</dbReference>
<keyword evidence="6" id="KW-0460">Magnesium</keyword>
<dbReference type="VEuPathDB" id="CryptoDB:Cvel_28473"/>
<evidence type="ECO:0000259" key="12">
    <source>
        <dbReference type="Pfam" id="PF00122"/>
    </source>
</evidence>
<dbReference type="SUPFAM" id="SSF81660">
    <property type="entry name" value="Metal cation-transporting ATPase, ATP-binding domain N"/>
    <property type="match status" value="1"/>
</dbReference>
<feature type="region of interest" description="Disordered" evidence="10">
    <location>
        <begin position="1"/>
        <end position="31"/>
    </location>
</feature>
<keyword evidence="2 11" id="KW-0812">Transmembrane</keyword>
<feature type="region of interest" description="Disordered" evidence="10">
    <location>
        <begin position="275"/>
        <end position="328"/>
    </location>
</feature>
<evidence type="ECO:0000256" key="2">
    <source>
        <dbReference type="ARBA" id="ARBA00022692"/>
    </source>
</evidence>
<evidence type="ECO:0000256" key="3">
    <source>
        <dbReference type="ARBA" id="ARBA00022723"/>
    </source>
</evidence>
<organism evidence="14">
    <name type="scientific">Chromera velia CCMP2878</name>
    <dbReference type="NCBI Taxonomy" id="1169474"/>
    <lineage>
        <taxon>Eukaryota</taxon>
        <taxon>Sar</taxon>
        <taxon>Alveolata</taxon>
        <taxon>Colpodellida</taxon>
        <taxon>Chromeraceae</taxon>
        <taxon>Chromera</taxon>
    </lineage>
</organism>
<feature type="region of interest" description="Disordered" evidence="10">
    <location>
        <begin position="1846"/>
        <end position="1867"/>
    </location>
</feature>
<dbReference type="SUPFAM" id="SSF56784">
    <property type="entry name" value="HAD-like"/>
    <property type="match status" value="1"/>
</dbReference>
<feature type="compositionally biased region" description="Basic and acidic residues" evidence="10">
    <location>
        <begin position="275"/>
        <end position="285"/>
    </location>
</feature>
<feature type="compositionally biased region" description="Polar residues" evidence="10">
    <location>
        <begin position="1"/>
        <end position="11"/>
    </location>
</feature>
<dbReference type="InterPro" id="IPR006544">
    <property type="entry name" value="P-type_TPase_V"/>
</dbReference>
<keyword evidence="5" id="KW-0067">ATP-binding</keyword>
<feature type="transmembrane region" description="Helical" evidence="11">
    <location>
        <begin position="181"/>
        <end position="200"/>
    </location>
</feature>
<evidence type="ECO:0000256" key="8">
    <source>
        <dbReference type="ARBA" id="ARBA00022989"/>
    </source>
</evidence>
<dbReference type="PANTHER" id="PTHR45630">
    <property type="entry name" value="CATION-TRANSPORTING ATPASE-RELATED"/>
    <property type="match status" value="1"/>
</dbReference>
<evidence type="ECO:0000256" key="6">
    <source>
        <dbReference type="ARBA" id="ARBA00022842"/>
    </source>
</evidence>
<comment type="subcellular location">
    <subcellularLocation>
        <location evidence="1">Membrane</location>
        <topology evidence="1">Multi-pass membrane protein</topology>
    </subcellularLocation>
</comment>
<evidence type="ECO:0000256" key="7">
    <source>
        <dbReference type="ARBA" id="ARBA00022967"/>
    </source>
</evidence>
<name>A0A0G4HKL1_9ALVE</name>
<dbReference type="PhylomeDB" id="A0A0G4HKL1"/>
<feature type="transmembrane region" description="Helical" evidence="11">
    <location>
        <begin position="1749"/>
        <end position="1771"/>
    </location>
</feature>
<dbReference type="InterPro" id="IPR023298">
    <property type="entry name" value="ATPase_P-typ_TM_dom_sf"/>
</dbReference>
<feature type="region of interest" description="Disordered" evidence="10">
    <location>
        <begin position="495"/>
        <end position="523"/>
    </location>
</feature>
<proteinExistence type="predicted"/>
<keyword evidence="3" id="KW-0479">Metal-binding</keyword>
<feature type="domain" description="Cation-transporting P-type ATPase N-terminal" evidence="13">
    <location>
        <begin position="353"/>
        <end position="405"/>
    </location>
</feature>
<feature type="transmembrane region" description="Helical" evidence="11">
    <location>
        <begin position="46"/>
        <end position="64"/>
    </location>
</feature>
<dbReference type="InterPro" id="IPR023299">
    <property type="entry name" value="ATPase_P-typ_cyto_dom_N"/>
</dbReference>
<gene>
    <name evidence="14" type="ORF">Cvel_28473</name>
</gene>
<keyword evidence="8 11" id="KW-1133">Transmembrane helix</keyword>
<keyword evidence="7" id="KW-1278">Translocase</keyword>
<evidence type="ECO:0000256" key="9">
    <source>
        <dbReference type="ARBA" id="ARBA00023136"/>
    </source>
</evidence>
<dbReference type="GO" id="GO:0019829">
    <property type="term" value="F:ATPase-coupled monoatomic cation transmembrane transporter activity"/>
    <property type="evidence" value="ECO:0007669"/>
    <property type="project" value="TreeGrafter"/>
</dbReference>
<feature type="transmembrane region" description="Helical" evidence="11">
    <location>
        <begin position="1673"/>
        <end position="1694"/>
    </location>
</feature>
<dbReference type="PROSITE" id="PS00154">
    <property type="entry name" value="ATPASE_E1_E2"/>
    <property type="match status" value="1"/>
</dbReference>
<accession>A0A0G4HKL1</accession>
<dbReference type="GO" id="GO:0016020">
    <property type="term" value="C:membrane"/>
    <property type="evidence" value="ECO:0007669"/>
    <property type="project" value="UniProtKB-SubCell"/>
</dbReference>
<reference evidence="14" key="1">
    <citation type="submission" date="2014-11" db="EMBL/GenBank/DDBJ databases">
        <authorList>
            <person name="Otto D Thomas"/>
            <person name="Naeem Raeece"/>
        </authorList>
    </citation>
    <scope>NUCLEOTIDE SEQUENCE</scope>
</reference>
<dbReference type="InterPro" id="IPR004014">
    <property type="entry name" value="ATPase_P-typ_cation-transptr_N"/>
</dbReference>
<sequence length="1867" mass="199200">MSASTPITGKRQQQQQQQPQKSRMHLQHPPSIASVTVHRKSKVRRLWLDVFSMALYALIIPWVWTTMGEPRRVALAERDRTEAALLEKLVLASQTEKPGVHVNGTGGETEGEVPPVAVETLETQTEEEVKETDKETNRTALIEAAKAKYEALPEFDPMFDDIDDYEGMAKKPIPSALLPNAWAGLTLFLLVSFHILFHLMTRWNVWFRAEVFSEPAFELREGSRLLIQPKEHRGATELIELKEKSERTGNLVFWFQRQKFEVLNTDQLKKLKAEEAEHKARRGGENHTGSESAAGAGGSAGSPSKGVSSDGFAQPHSEDHDDDDETKLVGEGEENGAIRPVQFPISNPVSSYTRSKGLADSEAADHLEYFGPNVLSIKQPRFLNLVIEQLLSPISVFQIFTSALWLLDAYWRYTVITLFSVVGLECATVFQRLSTLRTLRGMCAKAFVVWVYRRPRGWVPVSTEKLCAGDLISLQPQPPSHSSAVAAMSETGGGGGAGGGAAGAGGGAEGGGGAAGSGGKKASDWGTPDVVPCDCVILRGAAVVNEATLTGESVPLMKDALRDAEGDSGGGGTERLLDMEGTDRVHVLFSGTTMMSVSAGGSGDAHEAGASGGSSPSGALSLSAAGASPHIPPAPDGGCLAYVLRTGFSSSQGSLVQMIEFSQQEVGSDTTDTVLALLVLLLFALAASAYVLVEGLKRGDRTTHELLLKCIIILTSVVPRQLPLQMAFAVNQALLALTKGGIYCTEPYRVPAAGRITHVLFDKTGTLTSDLMVPIGVVNPSDLRGKKLGVAEMAAFPSHRVTDASCNAALVLATCHSLFAIDSAGATGAAPPPAGGAAGGGVVALANSSGNRDDKDAQQARKAALIGDPIELAALKGVGWGFDAATSTSRPGDTFALERAAARAEKELWNLDNPPMGAAGGNPNPQVRAAVVSQLEGLRKNLADARERARRSPFAKARILSRQHFASSLQRMSVVAEVDVKDHGALQTEGGGGGGGRSPSGSPFVCLVKGSAEALQNFMDPASLPENFTKVHTSMAERGMRVLALAYRWVSKEEVQKDGHPSEWSRGRVERGVHFAGFIAFTCRVRGDSDTVVKALRESGHKCMMVTGDAPLTALHVARQVTICSKETPALLLTHSVTSCAAAGSAGGSGVECEKGSSGSGPQSSSSSSLLWTPVTSGRFADGKDPALASFPKPFDVAELPRLAEQGFELCVTEQGLEAASEVTKGAVWRHIGAISVFARMKPPGKARIIRALQMGDAGRRGDGGKEEEGEGGKETVSVQWLAARCREWTVAVSGPAGNARRGQGSRGKGDSWSRAYVMMCGDGGNDVGALKQGDVGLALLSGYGDTNTKADLEEEDSQAAGALATTDSSRPQTTEARLNMQNQILRLKQQEASQKISTLLKNKQQELQQKMASGEWLAEEMASRRDRGLPTEGMVAHAGALTAVAMRMRKELMAERSRLTSIYGNVYDDESKSKAGGVNIAAQLEEAGGVQMIRPGDASVAAPFTTRIPSVRSCVDLLRQGRCTLLGALQQQQIMMLECMISAYTMSALSLEGGRSSERQMLCTQWLVMIASLAFSYSSPVERMHPERPPHSLFSPAIFVSTLGQAAIHLITMVSAVRMATDAMGPALLAEVKEFNRKVKMGTLTNETAPGEETDYMAMMLNLWQQPFMPNLMNSAVFLVETAQMFAVLFVNYKGRPWMSGTLENRPLFISCAASVAGVCLCAWEVFPWLNELLHLKPFPTDEFRFKILGLVLASLFGTLIWDRICIRIFSPRVFNAMWDELVSTRPKDFVPIFNLIASALGVLAVLASNNPIVMIGAFMIYRNWRKAQNDAEAARLLGRAPPGSAPAVGAGGGAAGGAAGPPAQR</sequence>
<dbReference type="GO" id="GO:0140358">
    <property type="term" value="F:P-type transmembrane transporter activity"/>
    <property type="evidence" value="ECO:0007669"/>
    <property type="project" value="InterPro"/>
</dbReference>
<dbReference type="Gene3D" id="2.70.150.10">
    <property type="entry name" value="Calcium-transporting ATPase, cytoplasmic transduction domain A"/>
    <property type="match status" value="1"/>
</dbReference>
<dbReference type="InterPro" id="IPR008250">
    <property type="entry name" value="ATPase_P-typ_transduc_dom_A_sf"/>
</dbReference>
<evidence type="ECO:0000256" key="4">
    <source>
        <dbReference type="ARBA" id="ARBA00022741"/>
    </source>
</evidence>
<keyword evidence="4" id="KW-0547">Nucleotide-binding</keyword>
<dbReference type="Pfam" id="PF00122">
    <property type="entry name" value="E1-E2_ATPase"/>
    <property type="match status" value="1"/>
</dbReference>
<dbReference type="Pfam" id="PF00690">
    <property type="entry name" value="Cation_ATPase_N"/>
    <property type="match status" value="1"/>
</dbReference>
<dbReference type="PANTHER" id="PTHR45630:SF6">
    <property type="entry name" value="CATION-TRANSPORTING P-TYPE ATPASE N-TERMINAL DOMAIN-CONTAINING PROTEIN"/>
    <property type="match status" value="1"/>
</dbReference>
<feature type="transmembrane region" description="Helical" evidence="11">
    <location>
        <begin position="382"/>
        <end position="404"/>
    </location>
</feature>
<dbReference type="GO" id="GO:0046872">
    <property type="term" value="F:metal ion binding"/>
    <property type="evidence" value="ECO:0007669"/>
    <property type="project" value="UniProtKB-KW"/>
</dbReference>
<dbReference type="GO" id="GO:0005524">
    <property type="term" value="F:ATP binding"/>
    <property type="evidence" value="ECO:0007669"/>
    <property type="project" value="UniProtKB-KW"/>
</dbReference>
<dbReference type="EMBL" id="CDMZ01002973">
    <property type="protein sequence ID" value="CEM44615.1"/>
    <property type="molecule type" value="Genomic_DNA"/>
</dbReference>
<feature type="compositionally biased region" description="Low complexity" evidence="10">
    <location>
        <begin position="1156"/>
        <end position="1169"/>
    </location>
</feature>
<feature type="region of interest" description="Disordered" evidence="10">
    <location>
        <begin position="1257"/>
        <end position="1276"/>
    </location>
</feature>
<feature type="compositionally biased region" description="Basic and acidic residues" evidence="10">
    <location>
        <begin position="1258"/>
        <end position="1274"/>
    </location>
</feature>
<dbReference type="Gene3D" id="3.40.1110.10">
    <property type="entry name" value="Calcium-transporting ATPase, cytoplasmic domain N"/>
    <property type="match status" value="1"/>
</dbReference>
<dbReference type="PRINTS" id="PR00119">
    <property type="entry name" value="CATATPASE"/>
</dbReference>
<protein>
    <submittedName>
        <fullName evidence="14">Uncharacterized protein</fullName>
    </submittedName>
</protein>
<keyword evidence="9 11" id="KW-0472">Membrane</keyword>
<feature type="transmembrane region" description="Helical" evidence="11">
    <location>
        <begin position="674"/>
        <end position="693"/>
    </location>
</feature>
<dbReference type="SUPFAM" id="SSF81653">
    <property type="entry name" value="Calcium ATPase, transduction domain A"/>
    <property type="match status" value="1"/>
</dbReference>
<evidence type="ECO:0000256" key="10">
    <source>
        <dbReference type="SAM" id="MobiDB-lite"/>
    </source>
</evidence>
<evidence type="ECO:0000259" key="13">
    <source>
        <dbReference type="Pfam" id="PF00690"/>
    </source>
</evidence>
<evidence type="ECO:0000256" key="1">
    <source>
        <dbReference type="ARBA" id="ARBA00004141"/>
    </source>
</evidence>
<dbReference type="InterPro" id="IPR018303">
    <property type="entry name" value="ATPase_P-typ_P_site"/>
</dbReference>
<dbReference type="InterPro" id="IPR023214">
    <property type="entry name" value="HAD_sf"/>
</dbReference>
<dbReference type="Gene3D" id="3.40.50.1000">
    <property type="entry name" value="HAD superfamily/HAD-like"/>
    <property type="match status" value="1"/>
</dbReference>